<name>W7JH87_PLAFA</name>
<reference evidence="1 2" key="1">
    <citation type="submission" date="2013-02" db="EMBL/GenBank/DDBJ databases">
        <title>The Genome Sequence of Plasmodium falciparum UGT5.1.</title>
        <authorList>
            <consortium name="The Broad Institute Genome Sequencing Platform"/>
            <consortium name="The Broad Institute Genome Sequencing Center for Infectious Disease"/>
            <person name="Neafsey D."/>
            <person name="Cheeseman I."/>
            <person name="Volkman S."/>
            <person name="Adams J."/>
            <person name="Walker B."/>
            <person name="Young S.K."/>
            <person name="Zeng Q."/>
            <person name="Gargeya S."/>
            <person name="Fitzgerald M."/>
            <person name="Haas B."/>
            <person name="Abouelleil A."/>
            <person name="Alvarado L."/>
            <person name="Arachchi H.M."/>
            <person name="Berlin A.M."/>
            <person name="Chapman S.B."/>
            <person name="Dewar J."/>
            <person name="Goldberg J."/>
            <person name="Griggs A."/>
            <person name="Gujja S."/>
            <person name="Hansen M."/>
            <person name="Howarth C."/>
            <person name="Imamovic A."/>
            <person name="Larimer J."/>
            <person name="McCowan C."/>
            <person name="Murphy C."/>
            <person name="Neiman D."/>
            <person name="Pearson M."/>
            <person name="Priest M."/>
            <person name="Roberts A."/>
            <person name="Saif S."/>
            <person name="Shea T."/>
            <person name="Sisk P."/>
            <person name="Sykes S."/>
            <person name="Wortman J."/>
            <person name="Nusbaum C."/>
            <person name="Birren B."/>
        </authorList>
    </citation>
    <scope>NUCLEOTIDE SEQUENCE [LARGE SCALE GENOMIC DNA]</scope>
    <source>
        <strain evidence="1 2">UGT5.1</strain>
    </source>
</reference>
<sequence length="108" mass="12812">MNKISKEVEFEVDDDILMESSNYNENVPRLKDKIDRTFATEMFHFFLTSKEIILPYNLVHKVLIKTKKMLEENIKSSVINLDMSKKSKDTKLIVNIKKMEIKLINKYI</sequence>
<dbReference type="EMBL" id="KE124729">
    <property type="protein sequence ID" value="EWC74014.1"/>
    <property type="molecule type" value="Genomic_DNA"/>
</dbReference>
<evidence type="ECO:0000313" key="1">
    <source>
        <dbReference type="EMBL" id="EWC74014.1"/>
    </source>
</evidence>
<proteinExistence type="predicted"/>
<accession>W7JH87</accession>
<gene>
    <name evidence="1" type="ORF">C923_05333</name>
</gene>
<dbReference type="Proteomes" id="UP000030697">
    <property type="component" value="Unassembled WGS sequence"/>
</dbReference>
<evidence type="ECO:0000313" key="2">
    <source>
        <dbReference type="Proteomes" id="UP000030697"/>
    </source>
</evidence>
<protein>
    <submittedName>
        <fullName evidence="1">Uncharacterized protein</fullName>
    </submittedName>
</protein>
<organism evidence="1 2">
    <name type="scientific">Plasmodium falciparum UGT5.1</name>
    <dbReference type="NCBI Taxonomy" id="1237627"/>
    <lineage>
        <taxon>Eukaryota</taxon>
        <taxon>Sar</taxon>
        <taxon>Alveolata</taxon>
        <taxon>Apicomplexa</taxon>
        <taxon>Aconoidasida</taxon>
        <taxon>Haemosporida</taxon>
        <taxon>Plasmodiidae</taxon>
        <taxon>Plasmodium</taxon>
        <taxon>Plasmodium (Laverania)</taxon>
    </lineage>
</organism>
<dbReference type="AlphaFoldDB" id="W7JH87"/>